<evidence type="ECO:0000256" key="9">
    <source>
        <dbReference type="ARBA" id="ARBA00034653"/>
    </source>
</evidence>
<reference evidence="14" key="3">
    <citation type="submission" date="2025-09" db="UniProtKB">
        <authorList>
            <consortium name="Ensembl"/>
        </authorList>
    </citation>
    <scope>IDENTIFICATION</scope>
    <source>
        <strain evidence="14">Thorbecke</strain>
    </source>
</reference>
<dbReference type="GO" id="GO:0005634">
    <property type="term" value="C:nucleus"/>
    <property type="evidence" value="ECO:0007669"/>
    <property type="project" value="UniProtKB-SubCell"/>
</dbReference>
<keyword evidence="7" id="KW-0539">Nucleus</keyword>
<dbReference type="FunFam" id="1.10.510.10:FF:000213">
    <property type="entry name" value="STE20-related kinase adapter protein alpha isoform X2"/>
    <property type="match status" value="1"/>
</dbReference>
<dbReference type="EMBL" id="AAGW02039963">
    <property type="status" value="NOT_ANNOTATED_CDS"/>
    <property type="molecule type" value="Genomic_DNA"/>
</dbReference>
<dbReference type="Gene3D" id="1.10.510.10">
    <property type="entry name" value="Transferase(Phosphotransferase) domain 1"/>
    <property type="match status" value="1"/>
</dbReference>
<gene>
    <name evidence="14" type="primary">STRADA</name>
</gene>
<evidence type="ECO:0000256" key="11">
    <source>
        <dbReference type="ARBA" id="ARBA00043123"/>
    </source>
</evidence>
<dbReference type="SUPFAM" id="SSF56112">
    <property type="entry name" value="Protein kinase-like (PK-like)"/>
    <property type="match status" value="1"/>
</dbReference>
<comment type="function">
    <text evidence="9">Pseudokinase which, in complex with CAB39/MO25 (CAB39/MO25alpha or CAB39L/MO25beta), binds to and activates STK11/LKB1. Adopts a closed conformation typical of active protein kinases and binds STK11/LKB1 as a pseudosubstrate, promoting conformational change of STK11/LKB1 in an active conformation.</text>
</comment>
<organism evidence="14 15">
    <name type="scientific">Oryctolagus cuniculus</name>
    <name type="common">Rabbit</name>
    <dbReference type="NCBI Taxonomy" id="9986"/>
    <lineage>
        <taxon>Eukaryota</taxon>
        <taxon>Metazoa</taxon>
        <taxon>Chordata</taxon>
        <taxon>Craniata</taxon>
        <taxon>Vertebrata</taxon>
        <taxon>Euteleostomi</taxon>
        <taxon>Mammalia</taxon>
        <taxon>Eutheria</taxon>
        <taxon>Euarchontoglires</taxon>
        <taxon>Glires</taxon>
        <taxon>Lagomorpha</taxon>
        <taxon>Leporidae</taxon>
        <taxon>Oryctolagus</taxon>
    </lineage>
</organism>
<dbReference type="InterPro" id="IPR000719">
    <property type="entry name" value="Prot_kinase_dom"/>
</dbReference>
<dbReference type="GeneTree" id="ENSGT00940000158827"/>
<dbReference type="GO" id="GO:0005524">
    <property type="term" value="F:ATP binding"/>
    <property type="evidence" value="ECO:0007669"/>
    <property type="project" value="InterPro"/>
</dbReference>
<dbReference type="InterPro" id="IPR047173">
    <property type="entry name" value="STRAD_A/B-like"/>
</dbReference>
<evidence type="ECO:0000256" key="3">
    <source>
        <dbReference type="ARBA" id="ARBA00008874"/>
    </source>
</evidence>
<accession>A0A5F9CCJ5</accession>
<name>A0A5F9CCJ5_RABIT</name>
<feature type="region of interest" description="Disordered" evidence="12">
    <location>
        <begin position="362"/>
        <end position="388"/>
    </location>
</feature>
<evidence type="ECO:0000313" key="15">
    <source>
        <dbReference type="Proteomes" id="UP000001811"/>
    </source>
</evidence>
<evidence type="ECO:0000256" key="10">
    <source>
        <dbReference type="ARBA" id="ARBA00040462"/>
    </source>
</evidence>
<dbReference type="Pfam" id="PF00069">
    <property type="entry name" value="Pkinase"/>
    <property type="match status" value="1"/>
</dbReference>
<feature type="compositionally biased region" description="Low complexity" evidence="12">
    <location>
        <begin position="366"/>
        <end position="381"/>
    </location>
</feature>
<dbReference type="Ensembl" id="ENSOCUT00000046262.1">
    <property type="protein sequence ID" value="ENSOCUP00000031051.1"/>
    <property type="gene ID" value="ENSOCUG00000004292.4"/>
</dbReference>
<evidence type="ECO:0000256" key="8">
    <source>
        <dbReference type="ARBA" id="ARBA00023306"/>
    </source>
</evidence>
<dbReference type="AlphaFoldDB" id="A0A5F9CCJ5"/>
<evidence type="ECO:0000313" key="14">
    <source>
        <dbReference type="Ensembl" id="ENSOCUP00000031051.1"/>
    </source>
</evidence>
<dbReference type="GO" id="GO:0005737">
    <property type="term" value="C:cytoplasm"/>
    <property type="evidence" value="ECO:0007669"/>
    <property type="project" value="UniProtKB-SubCell"/>
</dbReference>
<evidence type="ECO:0000256" key="5">
    <source>
        <dbReference type="ARBA" id="ARBA00022490"/>
    </source>
</evidence>
<dbReference type="Gene3D" id="3.30.200.20">
    <property type="entry name" value="Phosphorylase Kinase, domain 1"/>
    <property type="match status" value="1"/>
</dbReference>
<proteinExistence type="inferred from homology"/>
<dbReference type="SMR" id="A0A5F9CCJ5"/>
<dbReference type="FunCoup" id="A0A5F9CCJ5">
    <property type="interactions" value="1525"/>
</dbReference>
<sequence length="696" mass="75717">MSFLVSKPERIRRWVSEKFIVEGLRDLELFGEQPPGDTRRKTNEASSESIASFSKQEIMSSFLPEGGCYELLTVIGKGFEDLMTVNLARYKPTGEYVTVRRINLEACSNEMVTFLQGELHVSKLFNHPNIVPYRATFISDNELWVVTSFMAYGSAKDLICTHFMDGMSELAIAYILQGVLKALDYIHHMGYVHRSVKASHILISVDGKVYLSGLRSNLSMISHGQRQRVVHDFPKYSIKVLPWLSPEVLQQNLQGYDAKSDIYSVGITACELANGHVPFKDMPATQMLLEKLNGTVPCLLDTSTIPANELAMSPSRSAASAGLGESLATGAPRPSNGDSPSHPYHRTFSPHFHHFVEQCLQRSPDARSSGAPPRPCPSCSGPSPPSLALRAASPRTTVASLAWCPTWKSSRWTTGSSEHRGAGPLGCVRSAPGLARLALLQHPGWQGLSPGRAALRTATEVLERLSCRPEPGDTGLSGSCAPSLGSAGDCPEGRGVAVAPARGLTHAQEALTSACPRLLSWQLSSILPLALRSHRSRGGGSGGWQPAPLLPDLSQSRGAGSLWLREHQVQAGAMQPQLLSLGPPHHRSAVWLIPSPPRIHPHTCCRLPRCFLQGPARLPSPQGSVLPAGSVLSEQIKIFSLGESACVCVRAHVRISMCVRVRVYQHRDCSPASRLPSCEDSLQTHRLLRKPLRVLH</sequence>
<comment type="subunit">
    <text evidence="4">Component of a trimeric complex composed of STK11/LKB1, STRAD (STRADA or STRADB) and CAB39/MO25 (CAB39/MO25alpha or CAB39L/MO25beta): the complex tethers STK11/LKB1 in the cytoplasm and stimulates its catalytic activity.</text>
</comment>
<protein>
    <recommendedName>
        <fullName evidence="10">STE20-related kinase adapter protein alpha</fullName>
    </recommendedName>
    <alternativeName>
        <fullName evidence="11">STE20-related adapter protein</fullName>
    </alternativeName>
</protein>
<dbReference type="GO" id="GO:0043539">
    <property type="term" value="F:protein serine/threonine kinase activator activity"/>
    <property type="evidence" value="ECO:0007669"/>
    <property type="project" value="InterPro"/>
</dbReference>
<comment type="subcellular location">
    <subcellularLocation>
        <location evidence="2">Cytoplasm</location>
    </subcellularLocation>
    <subcellularLocation>
        <location evidence="1">Nucleus</location>
    </subcellularLocation>
</comment>
<evidence type="ECO:0000256" key="4">
    <source>
        <dbReference type="ARBA" id="ARBA00011749"/>
    </source>
</evidence>
<reference evidence="14 15" key="1">
    <citation type="journal article" date="2011" name="Nature">
        <title>A high-resolution map of human evolutionary constraint using 29 mammals.</title>
        <authorList>
            <person name="Lindblad-Toh K."/>
            <person name="Garber M."/>
            <person name="Zuk O."/>
            <person name="Lin M.F."/>
            <person name="Parker B.J."/>
            <person name="Washietl S."/>
            <person name="Kheradpour P."/>
            <person name="Ernst J."/>
            <person name="Jordan G."/>
            <person name="Mauceli E."/>
            <person name="Ward L.D."/>
            <person name="Lowe C.B."/>
            <person name="Holloway A.K."/>
            <person name="Clamp M."/>
            <person name="Gnerre S."/>
            <person name="Alfoldi J."/>
            <person name="Beal K."/>
            <person name="Chang J."/>
            <person name="Clawson H."/>
            <person name="Cuff J."/>
            <person name="Di Palma F."/>
            <person name="Fitzgerald S."/>
            <person name="Flicek P."/>
            <person name="Guttman M."/>
            <person name="Hubisz M.J."/>
            <person name="Jaffe D.B."/>
            <person name="Jungreis I."/>
            <person name="Kent W.J."/>
            <person name="Kostka D."/>
            <person name="Lara M."/>
            <person name="Martins A.L."/>
            <person name="Massingham T."/>
            <person name="Moltke I."/>
            <person name="Raney B.J."/>
            <person name="Rasmussen M.D."/>
            <person name="Robinson J."/>
            <person name="Stark A."/>
            <person name="Vilella A.J."/>
            <person name="Wen J."/>
            <person name="Xie X."/>
            <person name="Zody M.C."/>
            <person name="Baldwin J."/>
            <person name="Bloom T."/>
            <person name="Chin C.W."/>
            <person name="Heiman D."/>
            <person name="Nicol R."/>
            <person name="Nusbaum C."/>
            <person name="Young S."/>
            <person name="Wilkinson J."/>
            <person name="Worley K.C."/>
            <person name="Kovar C.L."/>
            <person name="Muzny D.M."/>
            <person name="Gibbs R.A."/>
            <person name="Cree A."/>
            <person name="Dihn H.H."/>
            <person name="Fowler G."/>
            <person name="Jhangiani S."/>
            <person name="Joshi V."/>
            <person name="Lee S."/>
            <person name="Lewis L.R."/>
            <person name="Nazareth L.V."/>
            <person name="Okwuonu G."/>
            <person name="Santibanez J."/>
            <person name="Warren W.C."/>
            <person name="Mardis E.R."/>
            <person name="Weinstock G.M."/>
            <person name="Wilson R.K."/>
            <person name="Delehaunty K."/>
            <person name="Dooling D."/>
            <person name="Fronik C."/>
            <person name="Fulton L."/>
            <person name="Fulton B."/>
            <person name="Graves T."/>
            <person name="Minx P."/>
            <person name="Sodergren E."/>
            <person name="Birney E."/>
            <person name="Margulies E.H."/>
            <person name="Herrero J."/>
            <person name="Green E.D."/>
            <person name="Haussler D."/>
            <person name="Siepel A."/>
            <person name="Goldman N."/>
            <person name="Pollard K.S."/>
            <person name="Pedersen J.S."/>
            <person name="Lander E.S."/>
            <person name="Kellis M."/>
        </authorList>
    </citation>
    <scope>NUCLEOTIDE SEQUENCE [LARGE SCALE GENOMIC DNA]</scope>
    <source>
        <strain evidence="14 15">Thorbecke inbred</strain>
    </source>
</reference>
<feature type="region of interest" description="Disordered" evidence="12">
    <location>
        <begin position="312"/>
        <end position="347"/>
    </location>
</feature>
<keyword evidence="5" id="KW-0963">Cytoplasm</keyword>
<evidence type="ECO:0000259" key="13">
    <source>
        <dbReference type="PROSITE" id="PS50011"/>
    </source>
</evidence>
<dbReference type="InterPro" id="IPR011009">
    <property type="entry name" value="Kinase-like_dom_sf"/>
</dbReference>
<dbReference type="STRING" id="9986.ENSOCUP00000031051"/>
<evidence type="ECO:0000256" key="2">
    <source>
        <dbReference type="ARBA" id="ARBA00004496"/>
    </source>
</evidence>
<keyword evidence="8" id="KW-0131">Cell cycle</keyword>
<comment type="similarity">
    <text evidence="3">Belongs to the protein kinase superfamily. STE Ser/Thr protein kinase family. STE20 subfamily.</text>
</comment>
<dbReference type="GO" id="GO:1902554">
    <property type="term" value="C:serine/threonine protein kinase complex"/>
    <property type="evidence" value="ECO:0007669"/>
    <property type="project" value="TreeGrafter"/>
</dbReference>
<feature type="compositionally biased region" description="Low complexity" evidence="12">
    <location>
        <begin position="317"/>
        <end position="331"/>
    </location>
</feature>
<evidence type="ECO:0000256" key="7">
    <source>
        <dbReference type="ARBA" id="ARBA00023242"/>
    </source>
</evidence>
<evidence type="ECO:0000256" key="1">
    <source>
        <dbReference type="ARBA" id="ARBA00004123"/>
    </source>
</evidence>
<keyword evidence="15" id="KW-1185">Reference proteome</keyword>
<dbReference type="PANTHER" id="PTHR48014:SF20">
    <property type="entry name" value="STE20-RELATED KINASE ADAPTER PROTEIN ALPHA"/>
    <property type="match status" value="1"/>
</dbReference>
<dbReference type="InParanoid" id="A0A5F9CCJ5"/>
<dbReference type="Bgee" id="ENSOCUG00000004292">
    <property type="expression patterns" value="Expressed in testis and 16 other cell types or tissues"/>
</dbReference>
<evidence type="ECO:0000256" key="6">
    <source>
        <dbReference type="ARBA" id="ARBA00022553"/>
    </source>
</evidence>
<reference evidence="14" key="2">
    <citation type="submission" date="2025-08" db="UniProtKB">
        <authorList>
            <consortium name="Ensembl"/>
        </authorList>
    </citation>
    <scope>IDENTIFICATION</scope>
    <source>
        <strain evidence="14">Thorbecke</strain>
    </source>
</reference>
<dbReference type="GO" id="GO:0004672">
    <property type="term" value="F:protein kinase activity"/>
    <property type="evidence" value="ECO:0007669"/>
    <property type="project" value="InterPro"/>
</dbReference>
<keyword evidence="6" id="KW-0597">Phosphoprotein</keyword>
<evidence type="ECO:0000256" key="12">
    <source>
        <dbReference type="SAM" id="MobiDB-lite"/>
    </source>
</evidence>
<dbReference type="PROSITE" id="PS50011">
    <property type="entry name" value="PROTEIN_KINASE_DOM"/>
    <property type="match status" value="1"/>
</dbReference>
<dbReference type="PANTHER" id="PTHR48014">
    <property type="entry name" value="SERINE/THREONINE-PROTEIN KINASE FRAY2"/>
    <property type="match status" value="1"/>
</dbReference>
<feature type="domain" description="Protein kinase" evidence="13">
    <location>
        <begin position="69"/>
        <end position="387"/>
    </location>
</feature>
<dbReference type="Proteomes" id="UP000001811">
    <property type="component" value="Chromosome 19"/>
</dbReference>
<dbReference type="GO" id="GO:0006611">
    <property type="term" value="P:protein export from nucleus"/>
    <property type="evidence" value="ECO:0007669"/>
    <property type="project" value="TreeGrafter"/>
</dbReference>
<dbReference type="FunFam" id="3.30.200.20:FF:000130">
    <property type="entry name" value="STE20-related kinase adapter protein alpha"/>
    <property type="match status" value="1"/>
</dbReference>